<name>A0A0G0M385_UNCC2</name>
<feature type="signal peptide" evidence="1">
    <location>
        <begin position="1"/>
        <end position="20"/>
    </location>
</feature>
<reference evidence="2 3" key="1">
    <citation type="journal article" date="2015" name="Nature">
        <title>rRNA introns, odd ribosomes, and small enigmatic genomes across a large radiation of phyla.</title>
        <authorList>
            <person name="Brown C.T."/>
            <person name="Hug L.A."/>
            <person name="Thomas B.C."/>
            <person name="Sharon I."/>
            <person name="Castelle C.J."/>
            <person name="Singh A."/>
            <person name="Wilkins M.J."/>
            <person name="Williams K.H."/>
            <person name="Banfield J.F."/>
        </authorList>
    </citation>
    <scope>NUCLEOTIDE SEQUENCE [LARGE SCALE GENOMIC DNA]</scope>
</reference>
<comment type="caution">
    <text evidence="2">The sequence shown here is derived from an EMBL/GenBank/DDBJ whole genome shotgun (WGS) entry which is preliminary data.</text>
</comment>
<feature type="chain" id="PRO_5002533439" description="Transglycosylase SLT domain-containing protein" evidence="1">
    <location>
        <begin position="21"/>
        <end position="271"/>
    </location>
</feature>
<sequence length="271" mass="30766">MDCSAKIFVFVAVFFASAFAYGQTAIGEKKQEVKHVPVEVAKSDTSGKKAEKARINVVFAKEERKAQQKYDLSLYLRRYEAHIKISSFHKSHLRQTSNEKEKAAVVAGLKELSKISAICADNYEADLTAMLEQDKSELGKKRLRLHLVALNLAKKQHARSILKKDIAGSTPEMNALKPLIRLYYPYNSADAISVFWRESSGLPYELNHGGCLDFGVTQINLRWQKLVMQKYGLTLYDLYDPVINVAFSRIVYSNWKCSFRPWVAAKKIGIH</sequence>
<proteinExistence type="predicted"/>
<dbReference type="AlphaFoldDB" id="A0A0G0M385"/>
<dbReference type="STRING" id="1618345.UT18_C0007G0076"/>
<protein>
    <recommendedName>
        <fullName evidence="4">Transglycosylase SLT domain-containing protein</fullName>
    </recommendedName>
</protein>
<evidence type="ECO:0008006" key="4">
    <source>
        <dbReference type="Google" id="ProtNLM"/>
    </source>
</evidence>
<evidence type="ECO:0000256" key="1">
    <source>
        <dbReference type="SAM" id="SignalP"/>
    </source>
</evidence>
<dbReference type="InterPro" id="IPR023346">
    <property type="entry name" value="Lysozyme-like_dom_sf"/>
</dbReference>
<dbReference type="SUPFAM" id="SSF53955">
    <property type="entry name" value="Lysozyme-like"/>
    <property type="match status" value="1"/>
</dbReference>
<gene>
    <name evidence="2" type="ORF">UT18_C0007G0076</name>
</gene>
<organism evidence="2 3">
    <name type="scientific">candidate division CPR2 bacterium GW2011_GWC2_39_10</name>
    <dbReference type="NCBI Taxonomy" id="1618345"/>
    <lineage>
        <taxon>Bacteria</taxon>
        <taxon>Bacteria division CPR2</taxon>
    </lineage>
</organism>
<evidence type="ECO:0000313" key="3">
    <source>
        <dbReference type="Proteomes" id="UP000034207"/>
    </source>
</evidence>
<evidence type="ECO:0000313" key="2">
    <source>
        <dbReference type="EMBL" id="KKQ94820.1"/>
    </source>
</evidence>
<accession>A0A0G0M385</accession>
<dbReference type="EMBL" id="LBVV01000007">
    <property type="protein sequence ID" value="KKQ94820.1"/>
    <property type="molecule type" value="Genomic_DNA"/>
</dbReference>
<dbReference type="Proteomes" id="UP000034207">
    <property type="component" value="Unassembled WGS sequence"/>
</dbReference>
<keyword evidence="1" id="KW-0732">Signal</keyword>